<dbReference type="Gene3D" id="1.10.220.20">
    <property type="match status" value="1"/>
</dbReference>
<feature type="domain" description="SEC7" evidence="4">
    <location>
        <begin position="648"/>
        <end position="837"/>
    </location>
</feature>
<dbReference type="InterPro" id="IPR035999">
    <property type="entry name" value="Sec7_dom_sf"/>
</dbReference>
<feature type="compositionally biased region" description="Acidic residues" evidence="3">
    <location>
        <begin position="346"/>
        <end position="361"/>
    </location>
</feature>
<feature type="compositionally biased region" description="Basic and acidic residues" evidence="3">
    <location>
        <begin position="1333"/>
        <end position="1345"/>
    </location>
</feature>
<dbReference type="InterPro" id="IPR016024">
    <property type="entry name" value="ARM-type_fold"/>
</dbReference>
<evidence type="ECO:0000256" key="3">
    <source>
        <dbReference type="SAM" id="MobiDB-lite"/>
    </source>
</evidence>
<dbReference type="GO" id="GO:0005085">
    <property type="term" value="F:guanyl-nucleotide exchange factor activity"/>
    <property type="evidence" value="ECO:0007669"/>
    <property type="project" value="InterPro"/>
</dbReference>
<name>A0AAX4P5H0_9CHLO</name>
<dbReference type="InterPro" id="IPR046455">
    <property type="entry name" value="Sec7/BIG1-like_C"/>
</dbReference>
<dbReference type="InterPro" id="IPR023394">
    <property type="entry name" value="Sec7_C_sf"/>
</dbReference>
<accession>A0AAX4P5H0</accession>
<dbReference type="Pfam" id="PF09324">
    <property type="entry name" value="Sec7-like_HDS"/>
    <property type="match status" value="1"/>
</dbReference>
<dbReference type="Gene3D" id="1.10.1000.11">
    <property type="entry name" value="Arf Nucleotide-binding Site Opener,domain 2"/>
    <property type="match status" value="1"/>
</dbReference>
<dbReference type="InterPro" id="IPR015403">
    <property type="entry name" value="Mon2/Sec7/BIG1-like_HDS"/>
</dbReference>
<evidence type="ECO:0000256" key="1">
    <source>
        <dbReference type="ARBA" id="ARBA00004514"/>
    </source>
</evidence>
<evidence type="ECO:0000259" key="4">
    <source>
        <dbReference type="PROSITE" id="PS50190"/>
    </source>
</evidence>
<evidence type="ECO:0000313" key="5">
    <source>
        <dbReference type="EMBL" id="WZN61134.1"/>
    </source>
</evidence>
<dbReference type="InterPro" id="IPR000904">
    <property type="entry name" value="Sec7_dom"/>
</dbReference>
<feature type="region of interest" description="Disordered" evidence="3">
    <location>
        <begin position="842"/>
        <end position="866"/>
    </location>
</feature>
<dbReference type="Proteomes" id="UP001472866">
    <property type="component" value="Chromosome 03"/>
</dbReference>
<dbReference type="PANTHER" id="PTHR10663:SF375">
    <property type="entry name" value="LD29171P"/>
    <property type="match status" value="1"/>
</dbReference>
<dbReference type="EMBL" id="CP151503">
    <property type="protein sequence ID" value="WZN61134.1"/>
    <property type="molecule type" value="Genomic_DNA"/>
</dbReference>
<feature type="region of interest" description="Disordered" evidence="3">
    <location>
        <begin position="120"/>
        <end position="145"/>
    </location>
</feature>
<gene>
    <name evidence="5" type="ORF">HKI87_03g26680</name>
</gene>
<dbReference type="Pfam" id="PF12783">
    <property type="entry name" value="Sec7-like_HUS"/>
    <property type="match status" value="1"/>
</dbReference>
<dbReference type="PANTHER" id="PTHR10663">
    <property type="entry name" value="GUANYL-NUCLEOTIDE EXCHANGE FACTOR"/>
    <property type="match status" value="1"/>
</dbReference>
<dbReference type="PROSITE" id="PS50190">
    <property type="entry name" value="SEC7"/>
    <property type="match status" value="1"/>
</dbReference>
<dbReference type="GO" id="GO:0032012">
    <property type="term" value="P:regulation of ARF protein signal transduction"/>
    <property type="evidence" value="ECO:0007669"/>
    <property type="project" value="InterPro"/>
</dbReference>
<dbReference type="SUPFAM" id="SSF48425">
    <property type="entry name" value="Sec7 domain"/>
    <property type="match status" value="1"/>
</dbReference>
<dbReference type="InterPro" id="IPR011989">
    <property type="entry name" value="ARM-like"/>
</dbReference>
<feature type="compositionally biased region" description="Acidic residues" evidence="3">
    <location>
        <begin position="846"/>
        <end position="855"/>
    </location>
</feature>
<proteinExistence type="predicted"/>
<feature type="region of interest" description="Disordered" evidence="3">
    <location>
        <begin position="1318"/>
        <end position="1345"/>
    </location>
</feature>
<feature type="region of interest" description="Disordered" evidence="3">
    <location>
        <begin position="611"/>
        <end position="654"/>
    </location>
</feature>
<dbReference type="Pfam" id="PF20252">
    <property type="entry name" value="BIG2_C"/>
    <property type="match status" value="1"/>
</dbReference>
<dbReference type="FunFam" id="1.10.220.20:FF:000002">
    <property type="entry name" value="Brefeldin A-inhibited guanine nucleotide-exchange protein 1"/>
    <property type="match status" value="1"/>
</dbReference>
<feature type="compositionally biased region" description="Acidic residues" evidence="3">
    <location>
        <begin position="611"/>
        <end position="648"/>
    </location>
</feature>
<reference evidence="5 6" key="1">
    <citation type="submission" date="2024-03" db="EMBL/GenBank/DDBJ databases">
        <title>Complete genome sequence of the green alga Chloropicon roscoffensis RCC1871.</title>
        <authorList>
            <person name="Lemieux C."/>
            <person name="Pombert J.-F."/>
            <person name="Otis C."/>
            <person name="Turmel M."/>
        </authorList>
    </citation>
    <scope>NUCLEOTIDE SEQUENCE [LARGE SCALE GENOMIC DNA]</scope>
    <source>
        <strain evidence="5 6">RCC1871</strain>
    </source>
</reference>
<dbReference type="GO" id="GO:0005829">
    <property type="term" value="C:cytosol"/>
    <property type="evidence" value="ECO:0007669"/>
    <property type="project" value="UniProtKB-SubCell"/>
</dbReference>
<comment type="subcellular location">
    <subcellularLocation>
        <location evidence="1">Cytoplasm</location>
        <location evidence="1">Cytosol</location>
    </subcellularLocation>
</comment>
<dbReference type="FunFam" id="1.10.1000.11:FF:000003">
    <property type="entry name" value="Brefeldin A-inhibited guanine nucleotide-exchange protein 1"/>
    <property type="match status" value="1"/>
</dbReference>
<organism evidence="5 6">
    <name type="scientific">Chloropicon roscoffensis</name>
    <dbReference type="NCBI Taxonomy" id="1461544"/>
    <lineage>
        <taxon>Eukaryota</taxon>
        <taxon>Viridiplantae</taxon>
        <taxon>Chlorophyta</taxon>
        <taxon>Chloropicophyceae</taxon>
        <taxon>Chloropicales</taxon>
        <taxon>Chloropicaceae</taxon>
        <taxon>Chloropicon</taxon>
    </lineage>
</organism>
<keyword evidence="6" id="KW-1185">Reference proteome</keyword>
<dbReference type="Pfam" id="PF01369">
    <property type="entry name" value="Sec7"/>
    <property type="match status" value="1"/>
</dbReference>
<evidence type="ECO:0000256" key="2">
    <source>
        <dbReference type="ARBA" id="ARBA00022490"/>
    </source>
</evidence>
<dbReference type="CDD" id="cd00171">
    <property type="entry name" value="Sec7"/>
    <property type="match status" value="1"/>
</dbReference>
<dbReference type="SMART" id="SM00222">
    <property type="entry name" value="Sec7"/>
    <property type="match status" value="1"/>
</dbReference>
<dbReference type="Gene3D" id="1.25.10.10">
    <property type="entry name" value="Leucine-rich Repeat Variant"/>
    <property type="match status" value="1"/>
</dbReference>
<dbReference type="InterPro" id="IPR032691">
    <property type="entry name" value="Mon2/Sec7/BIG1-like_HUS"/>
</dbReference>
<evidence type="ECO:0000313" key="6">
    <source>
        <dbReference type="Proteomes" id="UP001472866"/>
    </source>
</evidence>
<protein>
    <submittedName>
        <fullName evidence="5">Sec7 domain-containing protein</fullName>
    </submittedName>
</protein>
<feature type="region of interest" description="Disordered" evidence="3">
    <location>
        <begin position="345"/>
        <end position="372"/>
    </location>
</feature>
<feature type="region of interest" description="Disordered" evidence="3">
    <location>
        <begin position="63"/>
        <end position="106"/>
    </location>
</feature>
<sequence length="1782" mass="195259">MTNMGTEGQLKEILETALAIVVKGSSRRQGDLIKAAKEALASLKALTPASADEAVRLYPEGHNTTATAEPETPGPSENGISPDEKTEGEQRAAAVEESPVSLTLRAGEEGLVSASLVPREVDDASSAPTSPEPAPKAPAPATADSTHQEYRTAIAVVCRALEVRQTKVVDSMLDVAYMLVTKGFVAGSASLASPKRGHGEPTAMAELGSNPCGSLLRSAAAAHEFGDEQCERKSLRVLLAMVLADTVGVHGEPLLLCVKTFYHVYLGSRQDATQLLAKACLTQTVLSAVGGMERPQEECKRVDVTEIAPQGQDRTTKQEEAEKLAQQQVDLVFADVAGLRGAAVEAECEEEEEEEGVEGEGAEGKGGQSRSLGTFAAEGERGRLPRGALTKRKDVYLVLRALCKLSMKGAGGDSGSDQLATKGKLLSLELVRCLLQCAGDVFVGHDRFNECIKQYLCLSLLKNASSILSPTYQLSASIFSLLVEKCRRTLKSQFSVFFPMIFLKPLESNQFQTTKGMITSYDLYSQWVVLFRCLYHLCCNKQVLSDIFVNYDCDLNESNLYERLVAGLVRVVQGGIPTEGSGFTSTMEYNLKFFALQCLVGVVKSLASDQDQGEAAEAGEDGDGGENAGEVEEHEGDGENEEGEPADDIESRKAQKARYQKGLTQFKRKPKKGVAFLQKHGFLGEGAKDVASFFLQGQDQLDKTSIGEYLGEADAFNLDVMYAYVEMLDFTGMKFDEGLRHFLGGFRLPGESQKIDRFMLKYAERYCICNPQNAFANTDAAYVFAYSVIMLQTDAHNDQVKNKMTVEEFKRNNRGINDEKDLPAEFVAEIYENVVNNEFKLKGNDEDVEAGDGGEGEGKQSRSGLPGLDAILNVFGGSQVKRNEPSEEVIRRKHEEMAAAEGEAKWQEAAGSEDVRPMLEAAWAPLLGAVSIAFEETDDESITSLCMDALYFVVKVAAPLDMDTVRDAFLTSLAKATHLHAPNADMHRKRGEAFRTLLNVAMDCGNHLAEGWKTVLTTVSQYERVCEGARGGAADEILGMPSPPPATPTRLERFKKSKAPSPAQVGASVRDTFGANTAATVVLVFESSGQLGSTAVVHFVRALCEVSSQELESKLAPRVYSLTKIVEVAHYNMNRVRIVWSRIWSILADFFIFVGCHPTLNVAMYAIDALRQLAMKFLERDELANYTFQNEFLKPFVLVMRQSKAVEIRELIIRCVSQFILARVANVKSGWKSMFMVFTAAAADENRQLVALAFSTIEKIVREYFSHVTETETSTFTDCVNCLIAFANSSLSDVSLNAIAFLRFCALKLAEGELGELEAPSPHQAEEANVGGSEREGRGAGPRDEAKIVRKASRSSAIVFTDQDVHLYFWFPLLAGLSELTFDTRQEIRHTSLGVLFDILDYHGSTFTIDFWVRIFNSILFPIFDQVRMECTEITTFVPEDQRPKADAWLYETSKNCLHKVIDLFVKFYGDLRPLLPNLVDFVCGFVRRNHENLAAMGVEALQRILGEIGTDAQPKELEYCLEGLRNALAETRPSLDPLLASLEDESVSDTSAGGVVGARRRAKSLTEGQGARRLAQVKCKIRTQVLLVRCLNSFLEDVGDQLPPESRLSVLDLLGGVMKRTKAVNTDIEQRARLMALMQANGDLDPRDVLPDPPLIELERTAFEALLGALKRAVGSQAKGGGGGEVGEKMADLLVSLCAGELETFLETSGKFGQEECAYRRGILHDSLSAVLDLPEALFRGNIVALFTKLSQLISCEHVTPEILKVTSRIFQERILDFIQA</sequence>
<keyword evidence="2" id="KW-0963">Cytoplasm</keyword>
<dbReference type="SUPFAM" id="SSF48371">
    <property type="entry name" value="ARM repeat"/>
    <property type="match status" value="1"/>
</dbReference>
<dbReference type="GO" id="GO:0005802">
    <property type="term" value="C:trans-Golgi network"/>
    <property type="evidence" value="ECO:0007669"/>
    <property type="project" value="TreeGrafter"/>
</dbReference>